<evidence type="ECO:0000313" key="7">
    <source>
        <dbReference type="Proteomes" id="UP001153737"/>
    </source>
</evidence>
<evidence type="ECO:0000313" key="6">
    <source>
        <dbReference type="EMBL" id="CAH1173889.1"/>
    </source>
</evidence>
<protein>
    <recommendedName>
        <fullName evidence="5">ethanolamine kinase</fullName>
        <ecNumber evidence="5">2.7.1.82</ecNumber>
    </recommendedName>
</protein>
<dbReference type="EMBL" id="OU896712">
    <property type="protein sequence ID" value="CAH1173889.1"/>
    <property type="molecule type" value="Genomic_DNA"/>
</dbReference>
<dbReference type="Gene3D" id="3.30.200.20">
    <property type="entry name" value="Phosphorylase Kinase, domain 1"/>
    <property type="match status" value="1"/>
</dbReference>
<dbReference type="AlphaFoldDB" id="A0A9P0DLY5"/>
<dbReference type="Proteomes" id="UP001153737">
    <property type="component" value="Chromosome 6"/>
</dbReference>
<evidence type="ECO:0000256" key="4">
    <source>
        <dbReference type="ARBA" id="ARBA00038211"/>
    </source>
</evidence>
<keyword evidence="1" id="KW-0443">Lipid metabolism</keyword>
<dbReference type="PANTHER" id="PTHR22603:SF66">
    <property type="entry name" value="ETHANOLAMINE KINASE"/>
    <property type="match status" value="1"/>
</dbReference>
<comment type="similarity">
    <text evidence="4">Belongs to the choline/ethanolamine kinase family.</text>
</comment>
<comment type="pathway">
    <text evidence="3">Phospholipid metabolism; phosphatidylethanolamine biosynthesis; phosphatidylethanolamine from ethanolamine: step 1/3.</text>
</comment>
<dbReference type="Gene3D" id="3.90.1200.10">
    <property type="match status" value="1"/>
</dbReference>
<proteinExistence type="inferred from homology"/>
<dbReference type="OrthoDB" id="10251809at2759"/>
<organism evidence="6 7">
    <name type="scientific">Phaedon cochleariae</name>
    <name type="common">Mustard beetle</name>
    <dbReference type="NCBI Taxonomy" id="80249"/>
    <lineage>
        <taxon>Eukaryota</taxon>
        <taxon>Metazoa</taxon>
        <taxon>Ecdysozoa</taxon>
        <taxon>Arthropoda</taxon>
        <taxon>Hexapoda</taxon>
        <taxon>Insecta</taxon>
        <taxon>Pterygota</taxon>
        <taxon>Neoptera</taxon>
        <taxon>Endopterygota</taxon>
        <taxon>Coleoptera</taxon>
        <taxon>Polyphaga</taxon>
        <taxon>Cucujiformia</taxon>
        <taxon>Chrysomeloidea</taxon>
        <taxon>Chrysomelidae</taxon>
        <taxon>Chrysomelinae</taxon>
        <taxon>Chrysomelini</taxon>
        <taxon>Phaedon</taxon>
    </lineage>
</organism>
<reference evidence="6" key="2">
    <citation type="submission" date="2022-10" db="EMBL/GenBank/DDBJ databases">
        <authorList>
            <consortium name="ENA_rothamsted_submissions"/>
            <consortium name="culmorum"/>
            <person name="King R."/>
        </authorList>
    </citation>
    <scope>NUCLEOTIDE SEQUENCE</scope>
</reference>
<dbReference type="Pfam" id="PF01633">
    <property type="entry name" value="Choline_kinase"/>
    <property type="match status" value="1"/>
</dbReference>
<evidence type="ECO:0000256" key="2">
    <source>
        <dbReference type="ARBA" id="ARBA00023264"/>
    </source>
</evidence>
<evidence type="ECO:0000256" key="5">
    <source>
        <dbReference type="ARBA" id="ARBA00038874"/>
    </source>
</evidence>
<evidence type="ECO:0000256" key="3">
    <source>
        <dbReference type="ARBA" id="ARBA00037883"/>
    </source>
</evidence>
<reference evidence="6" key="1">
    <citation type="submission" date="2022-01" db="EMBL/GenBank/DDBJ databases">
        <authorList>
            <person name="King R."/>
        </authorList>
    </citation>
    <scope>NUCLEOTIDE SEQUENCE</scope>
</reference>
<dbReference type="EC" id="2.7.1.82" evidence="5"/>
<dbReference type="GO" id="GO:0006646">
    <property type="term" value="P:phosphatidylethanolamine biosynthetic process"/>
    <property type="evidence" value="ECO:0007669"/>
    <property type="project" value="TreeGrafter"/>
</dbReference>
<accession>A0A9P0DLY5</accession>
<keyword evidence="1" id="KW-0594">Phospholipid biosynthesis</keyword>
<dbReference type="SUPFAM" id="SSF56112">
    <property type="entry name" value="Protein kinase-like (PK-like)"/>
    <property type="match status" value="1"/>
</dbReference>
<gene>
    <name evidence="6" type="ORF">PHAECO_LOCUS9850</name>
</gene>
<dbReference type="InterPro" id="IPR011009">
    <property type="entry name" value="Kinase-like_dom_sf"/>
</dbReference>
<evidence type="ECO:0000256" key="1">
    <source>
        <dbReference type="ARBA" id="ARBA00023209"/>
    </source>
</evidence>
<dbReference type="GO" id="GO:0005737">
    <property type="term" value="C:cytoplasm"/>
    <property type="evidence" value="ECO:0007669"/>
    <property type="project" value="TreeGrafter"/>
</dbReference>
<dbReference type="PANTHER" id="PTHR22603">
    <property type="entry name" value="CHOLINE/ETHANOALAMINE KINASE"/>
    <property type="match status" value="1"/>
</dbReference>
<keyword evidence="7" id="KW-1185">Reference proteome</keyword>
<name>A0A9P0DLY5_PHACE</name>
<keyword evidence="1" id="KW-0444">Lipid biosynthesis</keyword>
<dbReference type="GO" id="GO:0004305">
    <property type="term" value="F:ethanolamine kinase activity"/>
    <property type="evidence" value="ECO:0007669"/>
    <property type="project" value="UniProtKB-EC"/>
</dbReference>
<dbReference type="CDD" id="cd05157">
    <property type="entry name" value="ETNK_euk"/>
    <property type="match status" value="1"/>
</dbReference>
<keyword evidence="2" id="KW-1208">Phospholipid metabolism</keyword>
<sequence length="352" mass="41002">MNFETKLHVPFIDVTIDENNIQEGALEVLKIIRPRWKQDTIRFKLLTDGITNKLVGCKPEDADEEETVLVRVYGNKTDLLIDREAETRNIMILNKAGLSPHLYATYRNGLAYRYVPGNTLTSETVMNPSIYELVARRLALVHRVNVNGVSCTQPIIWDKLKDFLNLVPDSFSDNEKNMRYLKNVTHKSEIVKEANELRPILEELNSPIVFAHNDLLLGNIIFTESKNVVTFIDYEYAAHNYQAFDIANHFAEFAGLNSILDYSKYPNKEFQERWLRIYLNEFNGTKPSKKDIEILYVQVNKFVLLSHIFWGIWALIQAEHSYIVFDYMGYATTRFNEYFRLKNDMLSLELPV</sequence>